<dbReference type="GO" id="GO:0003700">
    <property type="term" value="F:DNA-binding transcription factor activity"/>
    <property type="evidence" value="ECO:0007669"/>
    <property type="project" value="InterPro"/>
</dbReference>
<dbReference type="Proteomes" id="UP000295106">
    <property type="component" value="Unassembled WGS sequence"/>
</dbReference>
<protein>
    <submittedName>
        <fullName evidence="6">LysR family transcriptional regulator</fullName>
    </submittedName>
</protein>
<evidence type="ECO:0000313" key="6">
    <source>
        <dbReference type="EMBL" id="TCP01076.1"/>
    </source>
</evidence>
<keyword evidence="2" id="KW-0805">Transcription regulation</keyword>
<proteinExistence type="inferred from homology"/>
<dbReference type="Gene3D" id="1.10.10.10">
    <property type="entry name" value="Winged helix-like DNA-binding domain superfamily/Winged helix DNA-binding domain"/>
    <property type="match status" value="1"/>
</dbReference>
<dbReference type="PROSITE" id="PS50931">
    <property type="entry name" value="HTH_LYSR"/>
    <property type="match status" value="1"/>
</dbReference>
<feature type="domain" description="HTH lysR-type" evidence="5">
    <location>
        <begin position="31"/>
        <end position="88"/>
    </location>
</feature>
<sequence length="309" mass="33040">MATSLSKPQHQEKLIFLTAAISHTDGLSRDLDPDLLRCFVAVAETRTLGRAAARIGRTQAAASMQVKKLETLIGQPLLHRGARGVTLTHHGERLLGHARTLLQQHDAALAELTGAGLTGTLRFGCPDDYAAAFLPRILRGFAGRHPQAVVDVVCAPSPRLEERLRRHELDLALVSTADGAEPALRREPLVWVGLRDDEGAAREPLRLALSDPDTLDHRAACERLDAAGVAYRVAYASAGMAGLLAVVRSGQAIAVLTQSAVPPDLRILAPDTRLPALPAVGVRVRTAQPRPGALVAEFVRHLHEVVSSA</sequence>
<dbReference type="GO" id="GO:0003677">
    <property type="term" value="F:DNA binding"/>
    <property type="evidence" value="ECO:0007669"/>
    <property type="project" value="UniProtKB-KW"/>
</dbReference>
<evidence type="ECO:0000256" key="2">
    <source>
        <dbReference type="ARBA" id="ARBA00023015"/>
    </source>
</evidence>
<keyword evidence="4" id="KW-0804">Transcription</keyword>
<evidence type="ECO:0000256" key="3">
    <source>
        <dbReference type="ARBA" id="ARBA00023125"/>
    </source>
</evidence>
<dbReference type="InterPro" id="IPR050176">
    <property type="entry name" value="LTTR"/>
</dbReference>
<dbReference type="InterPro" id="IPR000847">
    <property type="entry name" value="LysR_HTH_N"/>
</dbReference>
<gene>
    <name evidence="6" type="ORF">EV684_1104</name>
</gene>
<dbReference type="InterPro" id="IPR036388">
    <property type="entry name" value="WH-like_DNA-bd_sf"/>
</dbReference>
<dbReference type="InterPro" id="IPR005119">
    <property type="entry name" value="LysR_subst-bd"/>
</dbReference>
<comment type="caution">
    <text evidence="6">The sequence shown here is derived from an EMBL/GenBank/DDBJ whole genome shotgun (WGS) entry which is preliminary data.</text>
</comment>
<organism evidence="6 7">
    <name type="scientific">Rubrivivax gelatinosus</name>
    <name type="common">Rhodocyclus gelatinosus</name>
    <name type="synonym">Rhodopseudomonas gelatinosa</name>
    <dbReference type="NCBI Taxonomy" id="28068"/>
    <lineage>
        <taxon>Bacteria</taxon>
        <taxon>Pseudomonadati</taxon>
        <taxon>Pseudomonadota</taxon>
        <taxon>Betaproteobacteria</taxon>
        <taxon>Burkholderiales</taxon>
        <taxon>Sphaerotilaceae</taxon>
        <taxon>Rubrivivax</taxon>
    </lineage>
</organism>
<dbReference type="SUPFAM" id="SSF53850">
    <property type="entry name" value="Periplasmic binding protein-like II"/>
    <property type="match status" value="1"/>
</dbReference>
<dbReference type="Pfam" id="PF03466">
    <property type="entry name" value="LysR_substrate"/>
    <property type="match status" value="1"/>
</dbReference>
<evidence type="ECO:0000256" key="1">
    <source>
        <dbReference type="ARBA" id="ARBA00009437"/>
    </source>
</evidence>
<name>A0A4R2MEI6_RUBGE</name>
<dbReference type="FunFam" id="1.10.10.10:FF:000001">
    <property type="entry name" value="LysR family transcriptional regulator"/>
    <property type="match status" value="1"/>
</dbReference>
<reference evidence="6 7" key="1">
    <citation type="submission" date="2019-03" db="EMBL/GenBank/DDBJ databases">
        <title>Genomic Encyclopedia of Type Strains, Phase IV (KMG-IV): sequencing the most valuable type-strain genomes for metagenomic binning, comparative biology and taxonomic classification.</title>
        <authorList>
            <person name="Goeker M."/>
        </authorList>
    </citation>
    <scope>NUCLEOTIDE SEQUENCE [LARGE SCALE GENOMIC DNA]</scope>
    <source>
        <strain evidence="6 7">DSM 1709</strain>
    </source>
</reference>
<evidence type="ECO:0000259" key="5">
    <source>
        <dbReference type="PROSITE" id="PS50931"/>
    </source>
</evidence>
<dbReference type="PANTHER" id="PTHR30579:SF7">
    <property type="entry name" value="HTH-TYPE TRANSCRIPTIONAL REGULATOR LRHA-RELATED"/>
    <property type="match status" value="1"/>
</dbReference>
<dbReference type="AlphaFoldDB" id="A0A4R2MEI6"/>
<keyword evidence="3" id="KW-0238">DNA-binding</keyword>
<accession>A0A4R2MEI6</accession>
<dbReference type="Gene3D" id="3.40.190.10">
    <property type="entry name" value="Periplasmic binding protein-like II"/>
    <property type="match status" value="2"/>
</dbReference>
<dbReference type="SUPFAM" id="SSF46785">
    <property type="entry name" value="Winged helix' DNA-binding domain"/>
    <property type="match status" value="1"/>
</dbReference>
<evidence type="ECO:0000313" key="7">
    <source>
        <dbReference type="Proteomes" id="UP000295106"/>
    </source>
</evidence>
<dbReference type="InterPro" id="IPR036390">
    <property type="entry name" value="WH_DNA-bd_sf"/>
</dbReference>
<evidence type="ECO:0000256" key="4">
    <source>
        <dbReference type="ARBA" id="ARBA00023163"/>
    </source>
</evidence>
<dbReference type="Pfam" id="PF00126">
    <property type="entry name" value="HTH_1"/>
    <property type="match status" value="1"/>
</dbReference>
<comment type="similarity">
    <text evidence="1">Belongs to the LysR transcriptional regulatory family.</text>
</comment>
<dbReference type="PANTHER" id="PTHR30579">
    <property type="entry name" value="TRANSCRIPTIONAL REGULATOR"/>
    <property type="match status" value="1"/>
</dbReference>
<dbReference type="EMBL" id="SLXD01000010">
    <property type="protein sequence ID" value="TCP01076.1"/>
    <property type="molecule type" value="Genomic_DNA"/>
</dbReference>